<organism evidence="7 8">
    <name type="scientific">Loigolactobacillus rennini DSM 20253</name>
    <dbReference type="NCBI Taxonomy" id="1423796"/>
    <lineage>
        <taxon>Bacteria</taxon>
        <taxon>Bacillati</taxon>
        <taxon>Bacillota</taxon>
        <taxon>Bacilli</taxon>
        <taxon>Lactobacillales</taxon>
        <taxon>Lactobacillaceae</taxon>
        <taxon>Loigolactobacillus</taxon>
    </lineage>
</organism>
<keyword evidence="8" id="KW-1185">Reference proteome</keyword>
<comment type="similarity">
    <text evidence="1 4">Belongs to the D-isomer specific 2-hydroxyacid dehydrogenase family.</text>
</comment>
<dbReference type="AlphaFoldDB" id="A0A0R2DCJ8"/>
<evidence type="ECO:0000313" key="8">
    <source>
        <dbReference type="Proteomes" id="UP000051638"/>
    </source>
</evidence>
<proteinExistence type="inferred from homology"/>
<dbReference type="SUPFAM" id="SSF52283">
    <property type="entry name" value="Formate/glycerate dehydrogenase catalytic domain-like"/>
    <property type="match status" value="1"/>
</dbReference>
<dbReference type="STRING" id="1423796.FC24_GL001273"/>
<dbReference type="Pfam" id="PF00389">
    <property type="entry name" value="2-Hacid_dh"/>
    <property type="match status" value="1"/>
</dbReference>
<dbReference type="PATRIC" id="fig|1423796.3.peg.1299"/>
<dbReference type="InterPro" id="IPR029753">
    <property type="entry name" value="D-isomer_DH_CS"/>
</dbReference>
<protein>
    <submittedName>
        <fullName evidence="7">Glyoxylate reductase</fullName>
    </submittedName>
</protein>
<dbReference type="SUPFAM" id="SSF51735">
    <property type="entry name" value="NAD(P)-binding Rossmann-fold domains"/>
    <property type="match status" value="1"/>
</dbReference>
<evidence type="ECO:0000256" key="1">
    <source>
        <dbReference type="ARBA" id="ARBA00005854"/>
    </source>
</evidence>
<dbReference type="RefSeq" id="WP_057873841.1">
    <property type="nucleotide sequence ID" value="NZ_AYYI01000032.1"/>
</dbReference>
<name>A0A0R2DCJ8_9LACO</name>
<dbReference type="PANTHER" id="PTHR42789:SF1">
    <property type="entry name" value="D-ISOMER SPECIFIC 2-HYDROXYACID DEHYDROGENASE FAMILY PROTEIN (AFU_ORTHOLOGUE AFUA_6G10090)"/>
    <property type="match status" value="1"/>
</dbReference>
<reference evidence="7 8" key="1">
    <citation type="journal article" date="2015" name="Genome Announc.">
        <title>Expanding the biotechnology potential of lactobacilli through comparative genomics of 213 strains and associated genera.</title>
        <authorList>
            <person name="Sun Z."/>
            <person name="Harris H.M."/>
            <person name="McCann A."/>
            <person name="Guo C."/>
            <person name="Argimon S."/>
            <person name="Zhang W."/>
            <person name="Yang X."/>
            <person name="Jeffery I.B."/>
            <person name="Cooney J.C."/>
            <person name="Kagawa T.F."/>
            <person name="Liu W."/>
            <person name="Song Y."/>
            <person name="Salvetti E."/>
            <person name="Wrobel A."/>
            <person name="Rasinkangas P."/>
            <person name="Parkhill J."/>
            <person name="Rea M.C."/>
            <person name="O'Sullivan O."/>
            <person name="Ritari J."/>
            <person name="Douillard F.P."/>
            <person name="Paul Ross R."/>
            <person name="Yang R."/>
            <person name="Briner A.E."/>
            <person name="Felis G.E."/>
            <person name="de Vos W.M."/>
            <person name="Barrangou R."/>
            <person name="Klaenhammer T.R."/>
            <person name="Caufield P.W."/>
            <person name="Cui Y."/>
            <person name="Zhang H."/>
            <person name="O'Toole P.W."/>
        </authorList>
    </citation>
    <scope>NUCLEOTIDE SEQUENCE [LARGE SCALE GENOMIC DNA]</scope>
    <source>
        <strain evidence="7 8">DSM 20253</strain>
    </source>
</reference>
<evidence type="ECO:0000259" key="6">
    <source>
        <dbReference type="Pfam" id="PF02826"/>
    </source>
</evidence>
<dbReference type="OrthoDB" id="9805416at2"/>
<dbReference type="CDD" id="cd12178">
    <property type="entry name" value="2-Hacid_dh_13"/>
    <property type="match status" value="1"/>
</dbReference>
<keyword evidence="2 4" id="KW-0560">Oxidoreductase</keyword>
<feature type="domain" description="D-isomer specific 2-hydroxyacid dehydrogenase NAD-binding" evidence="6">
    <location>
        <begin position="110"/>
        <end position="287"/>
    </location>
</feature>
<evidence type="ECO:0000259" key="5">
    <source>
        <dbReference type="Pfam" id="PF00389"/>
    </source>
</evidence>
<dbReference type="InterPro" id="IPR006139">
    <property type="entry name" value="D-isomer_2_OHA_DH_cat_dom"/>
</dbReference>
<dbReference type="InterPro" id="IPR050857">
    <property type="entry name" value="D-2-hydroxyacid_DH"/>
</dbReference>
<dbReference type="PROSITE" id="PS00670">
    <property type="entry name" value="D_2_HYDROXYACID_DH_2"/>
    <property type="match status" value="1"/>
</dbReference>
<dbReference type="PROSITE" id="PS00671">
    <property type="entry name" value="D_2_HYDROXYACID_DH_3"/>
    <property type="match status" value="1"/>
</dbReference>
<evidence type="ECO:0000256" key="2">
    <source>
        <dbReference type="ARBA" id="ARBA00023002"/>
    </source>
</evidence>
<dbReference type="EMBL" id="AYYI01000032">
    <property type="protein sequence ID" value="KRM98550.1"/>
    <property type="molecule type" value="Genomic_DNA"/>
</dbReference>
<sequence>MAKVYLSAKLPQIAGQLLEVANIDYDVFSGTGLITKAQLIAHMQNCQVLITPLSTQVDQEVIAAAPNLKLIANFGAGFNNIDVKYARQHNIDVTNTPAVSSTATAEIASGLVIALLRRIVEGDRTMHTVGFDGWAPLFFLGHELAGKTLGIVGLGSIGKGVAQRLHAFNMKIIYTQRHQAAPAVEAQYAAEYKSLDELLTQSDVITLHCPLTPATHHLIDAAELAKMKHSAFLINCARGPVINEAALLTALQNKEIAGAALDVYEAEPKVAPEFKTLSNVILTPHIGNASFEARDAMAKIVADNAVKVLNGQTALHIIN</sequence>
<accession>A0A0R2DCJ8</accession>
<dbReference type="Gene3D" id="3.40.50.720">
    <property type="entry name" value="NAD(P)-binding Rossmann-like Domain"/>
    <property type="match status" value="2"/>
</dbReference>
<evidence type="ECO:0000256" key="3">
    <source>
        <dbReference type="ARBA" id="ARBA00023027"/>
    </source>
</evidence>
<dbReference type="PANTHER" id="PTHR42789">
    <property type="entry name" value="D-ISOMER SPECIFIC 2-HYDROXYACID DEHYDROGENASE FAMILY PROTEIN (AFU_ORTHOLOGUE AFUA_6G10090)"/>
    <property type="match status" value="1"/>
</dbReference>
<gene>
    <name evidence="7" type="ORF">FC24_GL001273</name>
</gene>
<dbReference type="Pfam" id="PF02826">
    <property type="entry name" value="2-Hacid_dh_C"/>
    <property type="match status" value="1"/>
</dbReference>
<dbReference type="Proteomes" id="UP000051638">
    <property type="component" value="Unassembled WGS sequence"/>
</dbReference>
<dbReference type="GO" id="GO:0051287">
    <property type="term" value="F:NAD binding"/>
    <property type="evidence" value="ECO:0007669"/>
    <property type="project" value="InterPro"/>
</dbReference>
<dbReference type="InterPro" id="IPR006140">
    <property type="entry name" value="D-isomer_DH_NAD-bd"/>
</dbReference>
<evidence type="ECO:0000313" key="7">
    <source>
        <dbReference type="EMBL" id="KRM98550.1"/>
    </source>
</evidence>
<evidence type="ECO:0000256" key="4">
    <source>
        <dbReference type="RuleBase" id="RU003719"/>
    </source>
</evidence>
<keyword evidence="3" id="KW-0520">NAD</keyword>
<feature type="domain" description="D-isomer specific 2-hydroxyacid dehydrogenase catalytic" evidence="5">
    <location>
        <begin position="13"/>
        <end position="319"/>
    </location>
</feature>
<dbReference type="InterPro" id="IPR036291">
    <property type="entry name" value="NAD(P)-bd_dom_sf"/>
</dbReference>
<comment type="caution">
    <text evidence="7">The sequence shown here is derived from an EMBL/GenBank/DDBJ whole genome shotgun (WGS) entry which is preliminary data.</text>
</comment>
<dbReference type="GO" id="GO:0016616">
    <property type="term" value="F:oxidoreductase activity, acting on the CH-OH group of donors, NAD or NADP as acceptor"/>
    <property type="evidence" value="ECO:0007669"/>
    <property type="project" value="InterPro"/>
</dbReference>
<dbReference type="FunFam" id="3.40.50.720:FF:000203">
    <property type="entry name" value="D-3-phosphoglycerate dehydrogenase (SerA)"/>
    <property type="match status" value="1"/>
</dbReference>